<dbReference type="InterPro" id="IPR002938">
    <property type="entry name" value="FAD-bd"/>
</dbReference>
<dbReference type="EMBL" id="AP024422">
    <property type="protein sequence ID" value="BCR91337.1"/>
    <property type="molecule type" value="Genomic_DNA"/>
</dbReference>
<reference evidence="7" key="1">
    <citation type="submission" date="2021-01" db="EMBL/GenBank/DDBJ databases">
        <authorList>
            <consortium name="Aspergillus chevalieri M1 genome sequencing consortium"/>
            <person name="Kazuki M."/>
            <person name="Futagami T."/>
        </authorList>
    </citation>
    <scope>NUCLEOTIDE SEQUENCE</scope>
    <source>
        <strain evidence="7">M1</strain>
    </source>
</reference>
<keyword evidence="8" id="KW-1185">Reference proteome</keyword>
<sequence>MAPNSPTVRRPDFLHLIEQHVHVGIVGAGIGGLAAAIAFRRAGVDVTVLEAAEELLEIGAGIQMTPNVSVLLQRWGVADVIGDNLVQIEELNMRRKDGTIVGHTDIPVVERALGRPWWLVHRAHLHDGLAVVAKRLEAVIHINSRVVSLEYQAGGEVTVKTQKGDTYQFDLCVGADGVNSIVRRTLFPEVRPDAKTTNCAYRAVIPYERIRQDAIAKEIIQKQTMEVWMGHNAYIITYPISGGEVFNLVLSHHRPEKVYATQPDVAIEELRNEYKSFDPRIKRIVDMIPETSRWPLLVTGPLKSWSSPQKNIVLMGDAAHSMVNHMAQGAATSMEDGAFLAKCVGAVALGNLSLREAINIYEVERMPKAFLKQQVSFLNGAIWHLPDGPKQQARDAAMAPELEGKYQVRSSNLYGDPQTVLDVYGYDAEIHAEEALVQFANGGSVVYPGTGIVPGLEDKYMGWFMKLPANQPHPRL</sequence>
<evidence type="ECO:0000313" key="7">
    <source>
        <dbReference type="EMBL" id="BCR91337.1"/>
    </source>
</evidence>
<dbReference type="Gene3D" id="3.50.50.60">
    <property type="entry name" value="FAD/NAD(P)-binding domain"/>
    <property type="match status" value="1"/>
</dbReference>
<evidence type="ECO:0000259" key="6">
    <source>
        <dbReference type="Pfam" id="PF01494"/>
    </source>
</evidence>
<proteinExistence type="inferred from homology"/>
<dbReference type="InterPro" id="IPR050493">
    <property type="entry name" value="FAD-dep_Monooxygenase_BioMet"/>
</dbReference>
<dbReference type="Proteomes" id="UP000637239">
    <property type="component" value="Chromosome 7"/>
</dbReference>
<dbReference type="Pfam" id="PF01494">
    <property type="entry name" value="FAD_binding_3"/>
    <property type="match status" value="1"/>
</dbReference>
<dbReference type="GO" id="GO:0071949">
    <property type="term" value="F:FAD binding"/>
    <property type="evidence" value="ECO:0007669"/>
    <property type="project" value="InterPro"/>
</dbReference>
<evidence type="ECO:0000256" key="3">
    <source>
        <dbReference type="ARBA" id="ARBA00022827"/>
    </source>
</evidence>
<keyword evidence="2" id="KW-0285">Flavoprotein</keyword>
<dbReference type="AlphaFoldDB" id="A0A7R7ZSF0"/>
<keyword evidence="3" id="KW-0274">FAD</keyword>
<dbReference type="KEGG" id="ache:ACHE_70180S"/>
<evidence type="ECO:0000256" key="5">
    <source>
        <dbReference type="ARBA" id="ARBA00023033"/>
    </source>
</evidence>
<evidence type="ECO:0000256" key="1">
    <source>
        <dbReference type="ARBA" id="ARBA00007992"/>
    </source>
</evidence>
<reference evidence="7" key="2">
    <citation type="submission" date="2021-02" db="EMBL/GenBank/DDBJ databases">
        <title>Aspergillus chevalieri M1 genome sequence.</title>
        <authorList>
            <person name="Kadooka C."/>
            <person name="Mori K."/>
            <person name="Futagami T."/>
        </authorList>
    </citation>
    <scope>NUCLEOTIDE SEQUENCE</scope>
    <source>
        <strain evidence="7">M1</strain>
    </source>
</reference>
<gene>
    <name evidence="7" type="ORF">ACHE_70180S</name>
</gene>
<dbReference type="PANTHER" id="PTHR13789:SF147">
    <property type="entry name" value="PUTATIVE (AFU_ORTHOLOGUE AFUA_2G01950)-RELATED"/>
    <property type="match status" value="1"/>
</dbReference>
<protein>
    <recommendedName>
        <fullName evidence="6">FAD-binding domain-containing protein</fullName>
    </recommendedName>
</protein>
<feature type="domain" description="FAD-binding" evidence="6">
    <location>
        <begin position="21"/>
        <end position="367"/>
    </location>
</feature>
<dbReference type="RefSeq" id="XP_043139859.1">
    <property type="nucleotide sequence ID" value="XM_043282484.1"/>
</dbReference>
<evidence type="ECO:0000256" key="2">
    <source>
        <dbReference type="ARBA" id="ARBA00022630"/>
    </source>
</evidence>
<dbReference type="InterPro" id="IPR036188">
    <property type="entry name" value="FAD/NAD-bd_sf"/>
</dbReference>
<name>A0A7R7ZSF0_ASPCH</name>
<comment type="similarity">
    <text evidence="1">Belongs to the paxM FAD-dependent monooxygenase family.</text>
</comment>
<evidence type="ECO:0000313" key="8">
    <source>
        <dbReference type="Proteomes" id="UP000637239"/>
    </source>
</evidence>
<dbReference type="GO" id="GO:0004497">
    <property type="term" value="F:monooxygenase activity"/>
    <property type="evidence" value="ECO:0007669"/>
    <property type="project" value="UniProtKB-KW"/>
</dbReference>
<keyword evidence="4" id="KW-0560">Oxidoreductase</keyword>
<dbReference type="PANTHER" id="PTHR13789">
    <property type="entry name" value="MONOOXYGENASE"/>
    <property type="match status" value="1"/>
</dbReference>
<organism evidence="7 8">
    <name type="scientific">Aspergillus chevalieri</name>
    <name type="common">Eurotium chevalieri</name>
    <dbReference type="NCBI Taxonomy" id="182096"/>
    <lineage>
        <taxon>Eukaryota</taxon>
        <taxon>Fungi</taxon>
        <taxon>Dikarya</taxon>
        <taxon>Ascomycota</taxon>
        <taxon>Pezizomycotina</taxon>
        <taxon>Eurotiomycetes</taxon>
        <taxon>Eurotiomycetidae</taxon>
        <taxon>Eurotiales</taxon>
        <taxon>Aspergillaceae</taxon>
        <taxon>Aspergillus</taxon>
        <taxon>Aspergillus subgen. Aspergillus</taxon>
    </lineage>
</organism>
<accession>A0A7R7ZSF0</accession>
<keyword evidence="5" id="KW-0503">Monooxygenase</keyword>
<dbReference type="SUPFAM" id="SSF51905">
    <property type="entry name" value="FAD/NAD(P)-binding domain"/>
    <property type="match status" value="1"/>
</dbReference>
<dbReference type="GeneID" id="66985695"/>
<evidence type="ECO:0000256" key="4">
    <source>
        <dbReference type="ARBA" id="ARBA00023002"/>
    </source>
</evidence>
<dbReference type="PRINTS" id="PR00420">
    <property type="entry name" value="RNGMNOXGNASE"/>
</dbReference>
<dbReference type="SUPFAM" id="SSF54373">
    <property type="entry name" value="FAD-linked reductases, C-terminal domain"/>
    <property type="match status" value="1"/>
</dbReference>